<dbReference type="AlphaFoldDB" id="V8P719"/>
<comment type="caution">
    <text evidence="2">The sequence shown here is derived from an EMBL/GenBank/DDBJ whole genome shotgun (WGS) entry which is preliminary data.</text>
</comment>
<dbReference type="PANTHER" id="PTHR47027">
    <property type="entry name" value="REVERSE TRANSCRIPTASE DOMAIN-CONTAINING PROTEIN"/>
    <property type="match status" value="1"/>
</dbReference>
<feature type="domain" description="Reverse transcriptase" evidence="1">
    <location>
        <begin position="1"/>
        <end position="186"/>
    </location>
</feature>
<keyword evidence="3" id="KW-1185">Reference proteome</keyword>
<name>V8P719_OPHHA</name>
<dbReference type="EMBL" id="AZIM01000689">
    <property type="protein sequence ID" value="ETE69808.1"/>
    <property type="molecule type" value="Genomic_DNA"/>
</dbReference>
<proteinExistence type="predicted"/>
<organism evidence="2 3">
    <name type="scientific">Ophiophagus hannah</name>
    <name type="common">King cobra</name>
    <name type="synonym">Naja hannah</name>
    <dbReference type="NCBI Taxonomy" id="8665"/>
    <lineage>
        <taxon>Eukaryota</taxon>
        <taxon>Metazoa</taxon>
        <taxon>Chordata</taxon>
        <taxon>Craniata</taxon>
        <taxon>Vertebrata</taxon>
        <taxon>Euteleostomi</taxon>
        <taxon>Lepidosauria</taxon>
        <taxon>Squamata</taxon>
        <taxon>Bifurcata</taxon>
        <taxon>Unidentata</taxon>
        <taxon>Episquamata</taxon>
        <taxon>Toxicofera</taxon>
        <taxon>Serpentes</taxon>
        <taxon>Colubroidea</taxon>
        <taxon>Elapidae</taxon>
        <taxon>Elapinae</taxon>
        <taxon>Ophiophagus</taxon>
    </lineage>
</organism>
<sequence>CVNLSFKYIEKVKRDIFVNLIQVFLEEVVKYMERSTGTEKAQYWKTLSARMADGMRTAYKGHLTKTILSVRGIRQSCILAPSLFNLYINFLVACQNTSVFPPPKLAPRLITMLFYADDAVLLSQTPFILKCALRLFANHCTNDELTINYENRKMLVFIKCPGIDTWQLSEQKIKQTKVFRYLGIVLQASGQRNLRMPKDQSQQLKFFTEQKVSFFLTSCSKPFKTKLKAQLIYSVQLGPYNNYSKLEIVNILQVPCCVSNVTLCCEMRSVKIETKMWLIFFIYWLKLISFPIGLTLPPPMTLADNFSARWQGNYLGKIDIVNLHNSDMLWIICAEDGRNNFCGGSDQDFVILPIQIIVNLSHRYTEGHISAIYTLKLIKTSVEYHDLYMSKDTYDSIKDPEALLAFSDMWKAVINYQTMHLKMDETLKSCCESKVEGKYKKKVIKKGKKCHLPFPSLGSFTLADLKPSVQWLYEAGPRNDYDDGWVDSSNKDSNVFILVMLCEVSKSAEI</sequence>
<evidence type="ECO:0000259" key="1">
    <source>
        <dbReference type="PROSITE" id="PS50878"/>
    </source>
</evidence>
<dbReference type="Pfam" id="PF00078">
    <property type="entry name" value="RVT_1"/>
    <property type="match status" value="1"/>
</dbReference>
<dbReference type="PANTHER" id="PTHR47027:SF30">
    <property type="entry name" value="THAP-TYPE DOMAIN-CONTAINING PROTEIN"/>
    <property type="match status" value="1"/>
</dbReference>
<feature type="non-terminal residue" evidence="2">
    <location>
        <position position="510"/>
    </location>
</feature>
<gene>
    <name evidence="2" type="ORF">L345_04385</name>
</gene>
<reference evidence="2 3" key="1">
    <citation type="journal article" date="2013" name="Proc. Natl. Acad. Sci. U.S.A.">
        <title>The king cobra genome reveals dynamic gene evolution and adaptation in the snake venom system.</title>
        <authorList>
            <person name="Vonk F.J."/>
            <person name="Casewell N.R."/>
            <person name="Henkel C.V."/>
            <person name="Heimberg A.M."/>
            <person name="Jansen H.J."/>
            <person name="McCleary R.J."/>
            <person name="Kerkkamp H.M."/>
            <person name="Vos R.A."/>
            <person name="Guerreiro I."/>
            <person name="Calvete J.J."/>
            <person name="Wuster W."/>
            <person name="Woods A.E."/>
            <person name="Logan J.M."/>
            <person name="Harrison R.A."/>
            <person name="Castoe T.A."/>
            <person name="de Koning A.P."/>
            <person name="Pollock D.D."/>
            <person name="Yandell M."/>
            <person name="Calderon D."/>
            <person name="Renjifo C."/>
            <person name="Currier R.B."/>
            <person name="Salgado D."/>
            <person name="Pla D."/>
            <person name="Sanz L."/>
            <person name="Hyder A.S."/>
            <person name="Ribeiro J.M."/>
            <person name="Arntzen J.W."/>
            <person name="van den Thillart G.E."/>
            <person name="Boetzer M."/>
            <person name="Pirovano W."/>
            <person name="Dirks R.P."/>
            <person name="Spaink H.P."/>
            <person name="Duboule D."/>
            <person name="McGlinn E."/>
            <person name="Kini R.M."/>
            <person name="Richardson M.K."/>
        </authorList>
    </citation>
    <scope>NUCLEOTIDE SEQUENCE</scope>
    <source>
        <tissue evidence="2">Blood</tissue>
    </source>
</reference>
<accession>V8P719</accession>
<protein>
    <recommendedName>
        <fullName evidence="1">Reverse transcriptase domain-containing protein</fullName>
    </recommendedName>
</protein>
<dbReference type="OrthoDB" id="9050456at2759"/>
<evidence type="ECO:0000313" key="3">
    <source>
        <dbReference type="Proteomes" id="UP000018936"/>
    </source>
</evidence>
<evidence type="ECO:0000313" key="2">
    <source>
        <dbReference type="EMBL" id="ETE69808.1"/>
    </source>
</evidence>
<dbReference type="Proteomes" id="UP000018936">
    <property type="component" value="Unassembled WGS sequence"/>
</dbReference>
<feature type="non-terminal residue" evidence="2">
    <location>
        <position position="1"/>
    </location>
</feature>
<dbReference type="PROSITE" id="PS50878">
    <property type="entry name" value="RT_POL"/>
    <property type="match status" value="1"/>
</dbReference>
<dbReference type="InterPro" id="IPR000477">
    <property type="entry name" value="RT_dom"/>
</dbReference>